<evidence type="ECO:0000313" key="3">
    <source>
        <dbReference type="Proteomes" id="UP000026961"/>
    </source>
</evidence>
<feature type="region of interest" description="Disordered" evidence="1">
    <location>
        <begin position="1"/>
        <end position="21"/>
    </location>
</feature>
<dbReference type="Gramene" id="OGLUM11G06770.1">
    <property type="protein sequence ID" value="OGLUM11G06770.1"/>
    <property type="gene ID" value="OGLUM11G06770"/>
</dbReference>
<proteinExistence type="predicted"/>
<sequence>MAQPSGWPAEGRWSSADRPCGGRVVAGHDDSGRLAGGVVWHGAVTGCGTATGCSGHGLPCDDDDGEGVFDLVFSPDGRLIASSVY</sequence>
<evidence type="ECO:0000256" key="1">
    <source>
        <dbReference type="SAM" id="MobiDB-lite"/>
    </source>
</evidence>
<reference evidence="2" key="2">
    <citation type="submission" date="2018-05" db="EMBL/GenBank/DDBJ databases">
        <title>OgluRS3 (Oryza glumaepatula Reference Sequence Version 3).</title>
        <authorList>
            <person name="Zhang J."/>
            <person name="Kudrna D."/>
            <person name="Lee S."/>
            <person name="Talag J."/>
            <person name="Welchert J."/>
            <person name="Wing R.A."/>
        </authorList>
    </citation>
    <scope>NUCLEOTIDE SEQUENCE [LARGE SCALE GENOMIC DNA]</scope>
</reference>
<accession>A0A0E0BGT9</accession>
<dbReference type="Proteomes" id="UP000026961">
    <property type="component" value="Chromosome 11"/>
</dbReference>
<organism evidence="2">
    <name type="scientific">Oryza glumipatula</name>
    <dbReference type="NCBI Taxonomy" id="40148"/>
    <lineage>
        <taxon>Eukaryota</taxon>
        <taxon>Viridiplantae</taxon>
        <taxon>Streptophyta</taxon>
        <taxon>Embryophyta</taxon>
        <taxon>Tracheophyta</taxon>
        <taxon>Spermatophyta</taxon>
        <taxon>Magnoliopsida</taxon>
        <taxon>Liliopsida</taxon>
        <taxon>Poales</taxon>
        <taxon>Poaceae</taxon>
        <taxon>BOP clade</taxon>
        <taxon>Oryzoideae</taxon>
        <taxon>Oryzeae</taxon>
        <taxon>Oryzinae</taxon>
        <taxon>Oryza</taxon>
    </lineage>
</organism>
<evidence type="ECO:0000313" key="2">
    <source>
        <dbReference type="EnsemblPlants" id="OGLUM11G06770.1"/>
    </source>
</evidence>
<dbReference type="AlphaFoldDB" id="A0A0E0BGT9"/>
<protein>
    <submittedName>
        <fullName evidence="2">Uncharacterized protein</fullName>
    </submittedName>
</protein>
<name>A0A0E0BGT9_9ORYZ</name>
<dbReference type="EnsemblPlants" id="OGLUM11G06770.1">
    <property type="protein sequence ID" value="OGLUM11G06770.1"/>
    <property type="gene ID" value="OGLUM11G06770"/>
</dbReference>
<keyword evidence="3" id="KW-1185">Reference proteome</keyword>
<reference evidence="2" key="1">
    <citation type="submission" date="2015-04" db="UniProtKB">
        <authorList>
            <consortium name="EnsemblPlants"/>
        </authorList>
    </citation>
    <scope>IDENTIFICATION</scope>
</reference>
<dbReference type="HOGENOM" id="CLU_2516294_0_0_1"/>